<feature type="region of interest" description="Disordered" evidence="1">
    <location>
        <begin position="1"/>
        <end position="32"/>
    </location>
</feature>
<organism evidence="2 3">
    <name type="scientific">Clavelina lepadiformis</name>
    <name type="common">Light-bulb sea squirt</name>
    <name type="synonym">Ascidia lepadiformis</name>
    <dbReference type="NCBI Taxonomy" id="159417"/>
    <lineage>
        <taxon>Eukaryota</taxon>
        <taxon>Metazoa</taxon>
        <taxon>Chordata</taxon>
        <taxon>Tunicata</taxon>
        <taxon>Ascidiacea</taxon>
        <taxon>Aplousobranchia</taxon>
        <taxon>Clavelinidae</taxon>
        <taxon>Clavelina</taxon>
    </lineage>
</organism>
<evidence type="ECO:0000313" key="3">
    <source>
        <dbReference type="Proteomes" id="UP001642483"/>
    </source>
</evidence>
<evidence type="ECO:0000313" key="2">
    <source>
        <dbReference type="EMBL" id="CAK8671388.1"/>
    </source>
</evidence>
<dbReference type="Proteomes" id="UP001642483">
    <property type="component" value="Unassembled WGS sequence"/>
</dbReference>
<proteinExistence type="predicted"/>
<dbReference type="InterPro" id="IPR032727">
    <property type="entry name" value="CLAMP"/>
</dbReference>
<dbReference type="PANTHER" id="PTHR28457:SF3">
    <property type="entry name" value="CILIARY-ASSOCIATED CALCIUM-BINDING COILED-COIL PROTEIN 1"/>
    <property type="match status" value="1"/>
</dbReference>
<name>A0ABP0F0C2_CLALP</name>
<dbReference type="Pfam" id="PF14769">
    <property type="entry name" value="CLAMP"/>
    <property type="match status" value="1"/>
</dbReference>
<comment type="caution">
    <text evidence="2">The sequence shown here is derived from an EMBL/GenBank/DDBJ whole genome shotgun (WGS) entry which is preliminary data.</text>
</comment>
<reference evidence="2 3" key="1">
    <citation type="submission" date="2024-02" db="EMBL/GenBank/DDBJ databases">
        <authorList>
            <person name="Daric V."/>
            <person name="Darras S."/>
        </authorList>
    </citation>
    <scope>NUCLEOTIDE SEQUENCE [LARGE SCALE GENOMIC DNA]</scope>
</reference>
<dbReference type="PANTHER" id="PTHR28457">
    <property type="entry name" value="COILED-COIL DOMAIN-CONTAINING PROTEIN 189"/>
    <property type="match status" value="1"/>
</dbReference>
<accession>A0ABP0F0C2</accession>
<evidence type="ECO:0000256" key="1">
    <source>
        <dbReference type="SAM" id="MobiDB-lite"/>
    </source>
</evidence>
<keyword evidence="3" id="KW-1185">Reference proteome</keyword>
<feature type="compositionally biased region" description="Basic residues" evidence="1">
    <location>
        <begin position="1"/>
        <end position="21"/>
    </location>
</feature>
<gene>
    <name evidence="2" type="ORF">CVLEPA_LOCUS461</name>
</gene>
<evidence type="ECO:0008006" key="4">
    <source>
        <dbReference type="Google" id="ProtNLM"/>
    </source>
</evidence>
<protein>
    <recommendedName>
        <fullName evidence="4">Ciliary-associated calcium-binding coiled-coil protein 1</fullName>
    </recommendedName>
</protein>
<dbReference type="EMBL" id="CAWYQH010000001">
    <property type="protein sequence ID" value="CAK8671388.1"/>
    <property type="molecule type" value="Genomic_DNA"/>
</dbReference>
<sequence>MVKPKKMPSANRKARGTAKKREKTEDEEAFEKEPNGSFAWKVLVPSQVRALSQCETPHELEEKMASILEFDESKVELTQACQLDCYVIAFHWAKDKCFDERQLSGFITLVSNILNNIKEHQMSKAENITYLKECFSGVGSENPDVVSIPLYFFKLEHAKLIMQYLLTTIFQHYKLYEYLFTQQQDELIIGSDLCTEVCPEMSGPFPPPLQEAIPVETYELFAVQKDTEKLGSVDAMDEATITEQIADSVLKAVESSESEIVKTVPTSDLRKIIENITKEMVLPAKAEIQNKIKGKEATYLARISKIQAK</sequence>